<dbReference type="Pfam" id="PF01810">
    <property type="entry name" value="LysE"/>
    <property type="match status" value="1"/>
</dbReference>
<dbReference type="PANTHER" id="PTHR30086:SF20">
    <property type="entry name" value="ARGININE EXPORTER PROTEIN ARGO-RELATED"/>
    <property type="match status" value="1"/>
</dbReference>
<evidence type="ECO:0000313" key="7">
    <source>
        <dbReference type="EMBL" id="AGF49371.1"/>
    </source>
</evidence>
<evidence type="ECO:0000256" key="6">
    <source>
        <dbReference type="SAM" id="Phobius"/>
    </source>
</evidence>
<reference evidence="7 8" key="1">
    <citation type="journal article" date="2013" name="Genome Biol. Evol.">
        <title>Genome evolution and phylogenomic analysis of candidatus kinetoplastibacterium, the betaproteobacterial endosymbionts of strigomonas and angomonas.</title>
        <authorList>
            <person name="Alves J.M."/>
            <person name="Serrano M.G."/>
            <person name="Maia da Silva F."/>
            <person name="Voegtly L.J."/>
            <person name="Matveyev A.V."/>
            <person name="Teixeira M.M."/>
            <person name="Camargo E.P."/>
            <person name="Buck G.A."/>
        </authorList>
    </citation>
    <scope>NUCLEOTIDE SEQUENCE [LARGE SCALE GENOMIC DNA]</scope>
    <source>
        <strain evidence="7 8">TCC219</strain>
    </source>
</reference>
<dbReference type="STRING" id="1208921.ST1E_0118"/>
<accession>M1LZ80</accession>
<organism evidence="7 8">
    <name type="scientific">Candidatus Kinetoplastidibacterium galati TCC219</name>
    <dbReference type="NCBI Taxonomy" id="1208921"/>
    <lineage>
        <taxon>Bacteria</taxon>
        <taxon>Pseudomonadati</taxon>
        <taxon>Pseudomonadota</taxon>
        <taxon>Betaproteobacteria</taxon>
        <taxon>Candidatus Kinetoplastidibacterium</taxon>
    </lineage>
</organism>
<feature type="transmembrane region" description="Helical" evidence="6">
    <location>
        <begin position="154"/>
        <end position="174"/>
    </location>
</feature>
<keyword evidence="8" id="KW-1185">Reference proteome</keyword>
<evidence type="ECO:0000256" key="2">
    <source>
        <dbReference type="ARBA" id="ARBA00022475"/>
    </source>
</evidence>
<feature type="transmembrane region" description="Helical" evidence="6">
    <location>
        <begin position="121"/>
        <end position="148"/>
    </location>
</feature>
<keyword evidence="2" id="KW-1003">Cell membrane</keyword>
<feature type="transmembrane region" description="Helical" evidence="6">
    <location>
        <begin position="13"/>
        <end position="36"/>
    </location>
</feature>
<keyword evidence="3 6" id="KW-0812">Transmembrane</keyword>
<feature type="transmembrane region" description="Helical" evidence="6">
    <location>
        <begin position="186"/>
        <end position="207"/>
    </location>
</feature>
<dbReference type="PATRIC" id="fig|1208921.3.peg.662"/>
<dbReference type="GO" id="GO:0005886">
    <property type="term" value="C:plasma membrane"/>
    <property type="evidence" value="ECO:0007669"/>
    <property type="project" value="UniProtKB-SubCell"/>
</dbReference>
<dbReference type="PANTHER" id="PTHR30086">
    <property type="entry name" value="ARGININE EXPORTER PROTEIN ARGO"/>
    <property type="match status" value="1"/>
</dbReference>
<dbReference type="GO" id="GO:0015171">
    <property type="term" value="F:amino acid transmembrane transporter activity"/>
    <property type="evidence" value="ECO:0007669"/>
    <property type="project" value="TreeGrafter"/>
</dbReference>
<evidence type="ECO:0000256" key="5">
    <source>
        <dbReference type="ARBA" id="ARBA00023136"/>
    </source>
</evidence>
<dbReference type="InterPro" id="IPR001123">
    <property type="entry name" value="LeuE-type"/>
</dbReference>
<protein>
    <submittedName>
        <fullName evidence="7">Lysine efflux permease</fullName>
    </submittedName>
</protein>
<sequence>MLSAFFYSPTFEAWSSGLLTGLSLFAVVGAQSAFILRQGIMRSHILTILSVCALSDAIFITLSVFGLKEIILLIPCFKTIVLVFGILFLASYSYKAAKRSINNSSNLTAANGTIMTRKSAILGALGFSLLNPHFWLDLILIGSLASIFGDRSLAYAFGVIIASIIWLSVLGLGSRMFAPFFSSQRAWRILDGFISIIMMSMAILLILKFEI</sequence>
<dbReference type="RefSeq" id="WP_015389855.1">
    <property type="nucleotide sequence ID" value="NC_020284.1"/>
</dbReference>
<dbReference type="KEGG" id="kga:ST1E_0118"/>
<dbReference type="EMBL" id="CP003806">
    <property type="protein sequence ID" value="AGF49371.1"/>
    <property type="molecule type" value="Genomic_DNA"/>
</dbReference>
<evidence type="ECO:0000313" key="8">
    <source>
        <dbReference type="Proteomes" id="UP000011658"/>
    </source>
</evidence>
<dbReference type="AlphaFoldDB" id="M1LZ80"/>
<feature type="transmembrane region" description="Helical" evidence="6">
    <location>
        <begin position="70"/>
        <end position="90"/>
    </location>
</feature>
<dbReference type="eggNOG" id="COG1279">
    <property type="taxonomic scope" value="Bacteria"/>
</dbReference>
<gene>
    <name evidence="7" type="ORF">ST1E_0118</name>
</gene>
<comment type="subcellular location">
    <subcellularLocation>
        <location evidence="1">Cell membrane</location>
        <topology evidence="1">Multi-pass membrane protein</topology>
    </subcellularLocation>
</comment>
<dbReference type="HOGENOM" id="CLU_087840_0_0_4"/>
<evidence type="ECO:0000256" key="3">
    <source>
        <dbReference type="ARBA" id="ARBA00022692"/>
    </source>
</evidence>
<dbReference type="Proteomes" id="UP000011658">
    <property type="component" value="Chromosome"/>
</dbReference>
<keyword evidence="4 6" id="KW-1133">Transmembrane helix</keyword>
<keyword evidence="5 6" id="KW-0472">Membrane</keyword>
<evidence type="ECO:0000256" key="1">
    <source>
        <dbReference type="ARBA" id="ARBA00004651"/>
    </source>
</evidence>
<dbReference type="OrthoDB" id="5638726at2"/>
<feature type="transmembrane region" description="Helical" evidence="6">
    <location>
        <begin position="45"/>
        <end position="64"/>
    </location>
</feature>
<proteinExistence type="predicted"/>
<evidence type="ECO:0000256" key="4">
    <source>
        <dbReference type="ARBA" id="ARBA00022989"/>
    </source>
</evidence>
<name>M1LZ80_9PROT</name>